<dbReference type="InterPro" id="IPR021109">
    <property type="entry name" value="Peptidase_aspartic_dom_sf"/>
</dbReference>
<gene>
    <name evidence="6" type="ORF">RFI_19701</name>
</gene>
<dbReference type="PROSITE" id="PS51767">
    <property type="entry name" value="PEPTIDASE_A1"/>
    <property type="match status" value="1"/>
</dbReference>
<sequence length="294" mass="33628">MLAFSFVSIEKIFFSHFLCQWDARKQTADSRTVKIKKLTFQTFCRHIAPFALSCFCLKVVQKKSENAVYFVFFVVRKGAKGTKANKKEQNNHKKKKKVDGGKQQKRKFLWVIIIMCNVSVINFYQGPISLGTPAQDFTILFDTGSSDLWVLNKGSKCYVCDHTYTYHKYDHSASTTYTPNGTAFVDQYGLGTYFFFFLIHHIESGCFFLFATSASNVGVSDGIFGLAFRSLSADKILPPFFVLWQQGLLEENLFSMYLQSTHNTTDGELLLGGVDNSYYTGQIYYAPIVDERWY</sequence>
<dbReference type="PRINTS" id="PR00792">
    <property type="entry name" value="PEPSIN"/>
</dbReference>
<feature type="non-terminal residue" evidence="6">
    <location>
        <position position="294"/>
    </location>
</feature>
<dbReference type="InterPro" id="IPR034164">
    <property type="entry name" value="Pepsin-like_dom"/>
</dbReference>
<dbReference type="EMBL" id="ASPP01016290">
    <property type="protein sequence ID" value="ETO17620.1"/>
    <property type="molecule type" value="Genomic_DNA"/>
</dbReference>
<dbReference type="GO" id="GO:0004190">
    <property type="term" value="F:aspartic-type endopeptidase activity"/>
    <property type="evidence" value="ECO:0007669"/>
    <property type="project" value="UniProtKB-KW"/>
</dbReference>
<evidence type="ECO:0000256" key="2">
    <source>
        <dbReference type="ARBA" id="ARBA00022670"/>
    </source>
</evidence>
<organism evidence="6 7">
    <name type="scientific">Reticulomyxa filosa</name>
    <dbReference type="NCBI Taxonomy" id="46433"/>
    <lineage>
        <taxon>Eukaryota</taxon>
        <taxon>Sar</taxon>
        <taxon>Rhizaria</taxon>
        <taxon>Retaria</taxon>
        <taxon>Foraminifera</taxon>
        <taxon>Monothalamids</taxon>
        <taxon>Reticulomyxidae</taxon>
        <taxon>Reticulomyxa</taxon>
    </lineage>
</organism>
<dbReference type="GO" id="GO:0006508">
    <property type="term" value="P:proteolysis"/>
    <property type="evidence" value="ECO:0007669"/>
    <property type="project" value="UniProtKB-KW"/>
</dbReference>
<dbReference type="PANTHER" id="PTHR47966:SF51">
    <property type="entry name" value="BETA-SITE APP-CLEAVING ENZYME, ISOFORM A-RELATED"/>
    <property type="match status" value="1"/>
</dbReference>
<evidence type="ECO:0000256" key="3">
    <source>
        <dbReference type="ARBA" id="ARBA00022750"/>
    </source>
</evidence>
<dbReference type="AlphaFoldDB" id="X6MX07"/>
<keyword evidence="7" id="KW-1185">Reference proteome</keyword>
<keyword evidence="2 4" id="KW-0645">Protease</keyword>
<dbReference type="InterPro" id="IPR033121">
    <property type="entry name" value="PEPTIDASE_A1"/>
</dbReference>
<evidence type="ECO:0000256" key="4">
    <source>
        <dbReference type="RuleBase" id="RU000454"/>
    </source>
</evidence>
<comment type="caution">
    <text evidence="6">The sequence shown here is derived from an EMBL/GenBank/DDBJ whole genome shotgun (WGS) entry which is preliminary data.</text>
</comment>
<comment type="similarity">
    <text evidence="1 4">Belongs to the peptidase A1 family.</text>
</comment>
<dbReference type="CDD" id="cd05471">
    <property type="entry name" value="pepsin_like"/>
    <property type="match status" value="1"/>
</dbReference>
<dbReference type="OrthoDB" id="771136at2759"/>
<dbReference type="SUPFAM" id="SSF50630">
    <property type="entry name" value="Acid proteases"/>
    <property type="match status" value="1"/>
</dbReference>
<name>X6MX07_RETFI</name>
<proteinExistence type="inferred from homology"/>
<keyword evidence="3 4" id="KW-0064">Aspartyl protease</keyword>
<keyword evidence="4" id="KW-0378">Hydrolase</keyword>
<dbReference type="PROSITE" id="PS00141">
    <property type="entry name" value="ASP_PROTEASE"/>
    <property type="match status" value="1"/>
</dbReference>
<protein>
    <recommendedName>
        <fullName evidence="5">Peptidase A1 domain-containing protein</fullName>
    </recommendedName>
</protein>
<evidence type="ECO:0000313" key="6">
    <source>
        <dbReference type="EMBL" id="ETO17620.1"/>
    </source>
</evidence>
<dbReference type="PANTHER" id="PTHR47966">
    <property type="entry name" value="BETA-SITE APP-CLEAVING ENZYME, ISOFORM A-RELATED"/>
    <property type="match status" value="1"/>
</dbReference>
<evidence type="ECO:0000256" key="1">
    <source>
        <dbReference type="ARBA" id="ARBA00007447"/>
    </source>
</evidence>
<dbReference type="InterPro" id="IPR001969">
    <property type="entry name" value="Aspartic_peptidase_AS"/>
</dbReference>
<dbReference type="InterPro" id="IPR001461">
    <property type="entry name" value="Aspartic_peptidase_A1"/>
</dbReference>
<dbReference type="Pfam" id="PF00026">
    <property type="entry name" value="Asp"/>
    <property type="match status" value="1"/>
</dbReference>
<reference evidence="6 7" key="1">
    <citation type="journal article" date="2013" name="Curr. Biol.">
        <title>The Genome of the Foraminiferan Reticulomyxa filosa.</title>
        <authorList>
            <person name="Glockner G."/>
            <person name="Hulsmann N."/>
            <person name="Schleicher M."/>
            <person name="Noegel A.A."/>
            <person name="Eichinger L."/>
            <person name="Gallinger C."/>
            <person name="Pawlowski J."/>
            <person name="Sierra R."/>
            <person name="Euteneuer U."/>
            <person name="Pillet L."/>
            <person name="Moustafa A."/>
            <person name="Platzer M."/>
            <person name="Groth M."/>
            <person name="Szafranski K."/>
            <person name="Schliwa M."/>
        </authorList>
    </citation>
    <scope>NUCLEOTIDE SEQUENCE [LARGE SCALE GENOMIC DNA]</scope>
</reference>
<dbReference type="Proteomes" id="UP000023152">
    <property type="component" value="Unassembled WGS sequence"/>
</dbReference>
<feature type="domain" description="Peptidase A1" evidence="5">
    <location>
        <begin position="124"/>
        <end position="294"/>
    </location>
</feature>
<accession>X6MX07</accession>
<evidence type="ECO:0000259" key="5">
    <source>
        <dbReference type="PROSITE" id="PS51767"/>
    </source>
</evidence>
<evidence type="ECO:0000313" key="7">
    <source>
        <dbReference type="Proteomes" id="UP000023152"/>
    </source>
</evidence>
<dbReference type="Gene3D" id="2.40.70.10">
    <property type="entry name" value="Acid Proteases"/>
    <property type="match status" value="2"/>
</dbReference>